<name>A0A9N9B9W8_9GLOM</name>
<protein>
    <submittedName>
        <fullName evidence="2">5039_t:CDS:1</fullName>
    </submittedName>
</protein>
<evidence type="ECO:0000313" key="2">
    <source>
        <dbReference type="EMBL" id="CAG8558686.1"/>
    </source>
</evidence>
<feature type="chain" id="PRO_5040132423" evidence="1">
    <location>
        <begin position="19"/>
        <end position="114"/>
    </location>
</feature>
<dbReference type="Proteomes" id="UP000789739">
    <property type="component" value="Unassembled WGS sequence"/>
</dbReference>
<accession>A0A9N9B9W8</accession>
<reference evidence="2" key="1">
    <citation type="submission" date="2021-06" db="EMBL/GenBank/DDBJ databases">
        <authorList>
            <person name="Kallberg Y."/>
            <person name="Tangrot J."/>
            <person name="Rosling A."/>
        </authorList>
    </citation>
    <scope>NUCLEOTIDE SEQUENCE</scope>
    <source>
        <strain evidence="2">BR232B</strain>
    </source>
</reference>
<evidence type="ECO:0000256" key="1">
    <source>
        <dbReference type="SAM" id="SignalP"/>
    </source>
</evidence>
<keyword evidence="1" id="KW-0732">Signal</keyword>
<evidence type="ECO:0000313" key="3">
    <source>
        <dbReference type="Proteomes" id="UP000789739"/>
    </source>
</evidence>
<proteinExistence type="predicted"/>
<comment type="caution">
    <text evidence="2">The sequence shown here is derived from an EMBL/GenBank/DDBJ whole genome shotgun (WGS) entry which is preliminary data.</text>
</comment>
<organism evidence="2 3">
    <name type="scientific">Paraglomus brasilianum</name>
    <dbReference type="NCBI Taxonomy" id="144538"/>
    <lineage>
        <taxon>Eukaryota</taxon>
        <taxon>Fungi</taxon>
        <taxon>Fungi incertae sedis</taxon>
        <taxon>Mucoromycota</taxon>
        <taxon>Glomeromycotina</taxon>
        <taxon>Glomeromycetes</taxon>
        <taxon>Paraglomerales</taxon>
        <taxon>Paraglomeraceae</taxon>
        <taxon>Paraglomus</taxon>
    </lineage>
</organism>
<feature type="signal peptide" evidence="1">
    <location>
        <begin position="1"/>
        <end position="18"/>
    </location>
</feature>
<sequence length="114" mass="12110">MKYLTLILVLATVAFVSATPSRLHDITNLAVRDVTGKYDGLVSTNGTCGDSDFALCPNSTICCPNGAACLTGGCDLQCTTEDITCGSEFANKYFMFMINGDVFSPSSDTAMIRQ</sequence>
<keyword evidence="3" id="KW-1185">Reference proteome</keyword>
<gene>
    <name evidence="2" type="ORF">PBRASI_LOCUS5472</name>
</gene>
<dbReference type="AlphaFoldDB" id="A0A9N9B9W8"/>
<dbReference type="EMBL" id="CAJVPI010000641">
    <property type="protein sequence ID" value="CAG8558686.1"/>
    <property type="molecule type" value="Genomic_DNA"/>
</dbReference>